<dbReference type="Proteomes" id="UP000075787">
    <property type="component" value="Unassembled WGS sequence"/>
</dbReference>
<dbReference type="GO" id="GO:0004818">
    <property type="term" value="F:glutamate-tRNA ligase activity"/>
    <property type="evidence" value="ECO:0007669"/>
    <property type="project" value="UniProtKB-UniRule"/>
</dbReference>
<evidence type="ECO:0000256" key="8">
    <source>
        <dbReference type="HAMAP-Rule" id="MF_00022"/>
    </source>
</evidence>
<dbReference type="InterPro" id="IPR020751">
    <property type="entry name" value="aa-tRNA-synth_I_codon-bd_sub2"/>
</dbReference>
<feature type="domain" description="Aminoacyl-tRNA synthetase class I anticodon-binding" evidence="10">
    <location>
        <begin position="371"/>
        <end position="447"/>
    </location>
</feature>
<evidence type="ECO:0000313" key="11">
    <source>
        <dbReference type="EMBL" id="KYO49714.1"/>
    </source>
</evidence>
<evidence type="ECO:0000313" key="12">
    <source>
        <dbReference type="Proteomes" id="UP000075787"/>
    </source>
</evidence>
<dbReference type="Gene3D" id="1.10.10.350">
    <property type="match status" value="1"/>
</dbReference>
<reference evidence="11 12" key="1">
    <citation type="submission" date="2015-12" db="EMBL/GenBank/DDBJ databases">
        <title>Genome sequence of Tistrella mobilis MCCC 1A02139.</title>
        <authorList>
            <person name="Lu L."/>
            <person name="Lai Q."/>
            <person name="Shao Z."/>
            <person name="Qian P."/>
        </authorList>
    </citation>
    <scope>NUCLEOTIDE SEQUENCE [LARGE SCALE GENOMIC DNA]</scope>
    <source>
        <strain evidence="11 12">MCCC 1A02139</strain>
    </source>
</reference>
<evidence type="ECO:0000256" key="7">
    <source>
        <dbReference type="ARBA" id="ARBA00023146"/>
    </source>
</evidence>
<evidence type="ECO:0000259" key="10">
    <source>
        <dbReference type="Pfam" id="PF19269"/>
    </source>
</evidence>
<dbReference type="EC" id="6.1.1.17" evidence="8"/>
<dbReference type="InterPro" id="IPR001412">
    <property type="entry name" value="aa-tRNA-synth_I_CS"/>
</dbReference>
<dbReference type="EMBL" id="LPZR01000218">
    <property type="protein sequence ID" value="KYO49714.1"/>
    <property type="molecule type" value="Genomic_DNA"/>
</dbReference>
<dbReference type="GO" id="GO:0000049">
    <property type="term" value="F:tRNA binding"/>
    <property type="evidence" value="ECO:0007669"/>
    <property type="project" value="InterPro"/>
</dbReference>
<evidence type="ECO:0000256" key="5">
    <source>
        <dbReference type="ARBA" id="ARBA00022840"/>
    </source>
</evidence>
<dbReference type="PANTHER" id="PTHR43311">
    <property type="entry name" value="GLUTAMATE--TRNA LIGASE"/>
    <property type="match status" value="1"/>
</dbReference>
<dbReference type="HAMAP" id="MF_00022">
    <property type="entry name" value="Glu_tRNA_synth_type1"/>
    <property type="match status" value="1"/>
</dbReference>
<comment type="catalytic activity">
    <reaction evidence="8">
        <text>tRNA(Glu) + L-glutamate + ATP = L-glutamyl-tRNA(Glu) + AMP + diphosphate</text>
        <dbReference type="Rhea" id="RHEA:23540"/>
        <dbReference type="Rhea" id="RHEA-COMP:9663"/>
        <dbReference type="Rhea" id="RHEA-COMP:9680"/>
        <dbReference type="ChEBI" id="CHEBI:29985"/>
        <dbReference type="ChEBI" id="CHEBI:30616"/>
        <dbReference type="ChEBI" id="CHEBI:33019"/>
        <dbReference type="ChEBI" id="CHEBI:78442"/>
        <dbReference type="ChEBI" id="CHEBI:78520"/>
        <dbReference type="ChEBI" id="CHEBI:456215"/>
        <dbReference type="EC" id="6.1.1.17"/>
    </reaction>
</comment>
<dbReference type="PROSITE" id="PS00178">
    <property type="entry name" value="AA_TRNA_LIGASE_I"/>
    <property type="match status" value="1"/>
</dbReference>
<evidence type="ECO:0000256" key="4">
    <source>
        <dbReference type="ARBA" id="ARBA00022741"/>
    </source>
</evidence>
<sequence length="451" mass="48795">MTVKTRFAPSPTGRLHVGNARTALVNWLYARAHGGVMQLRIDDTDRERSREDYVAGVLADLDWLGIPADESFRQTERADRHAAAFERLVACGRLYPCYETPEELSARRAAQLAAGRPPVYDRAALSLSDADRAALEAEGRRPHWRFRLDDRETSWEDLVRGRIDVHAGSLSDPVLIRADGAPTYTLATVVDDAETGVTHVIRGEDHITNTAAQIQLFHALGAAEPHFGHLAWLLDAGGAGLSKRVGSLAVAELREDGMEPLAVAAFLARLGTSDAIEPVAGLDELVASFDISRFGRAAARFDPTDLVQLNARQIRRLDAGGARARLVGLGVPDDLVAPFWDAVAGNIERIAEAGRWWQVVAGPVTPVIEADETSQAVLAAARDTLPPEPWDETTWSAWTRGIQGLTGVKGRGLFRPLRLALTAAEHGPELKKLLPMIGAARAAARLSGQDA</sequence>
<keyword evidence="7 8" id="KW-0030">Aminoacyl-tRNA synthetase</keyword>
<accession>A0A162JRC8</accession>
<dbReference type="RefSeq" id="WP_062769813.1">
    <property type="nucleotide sequence ID" value="NZ_CP121045.1"/>
</dbReference>
<dbReference type="PANTHER" id="PTHR43311:SF2">
    <property type="entry name" value="GLUTAMATE--TRNA LIGASE, MITOCHONDRIAL-RELATED"/>
    <property type="match status" value="1"/>
</dbReference>
<evidence type="ECO:0000259" key="9">
    <source>
        <dbReference type="Pfam" id="PF00749"/>
    </source>
</evidence>
<dbReference type="GO" id="GO:0005524">
    <property type="term" value="F:ATP binding"/>
    <property type="evidence" value="ECO:0007669"/>
    <property type="project" value="UniProtKB-UniRule"/>
</dbReference>
<comment type="similarity">
    <text evidence="1 8">Belongs to the class-I aminoacyl-tRNA synthetase family. Glutamate--tRNA ligase type 1 subfamily.</text>
</comment>
<dbReference type="GeneID" id="97241342"/>
<dbReference type="GO" id="GO:0006424">
    <property type="term" value="P:glutamyl-tRNA aminoacylation"/>
    <property type="evidence" value="ECO:0007669"/>
    <property type="project" value="UniProtKB-UniRule"/>
</dbReference>
<dbReference type="Pfam" id="PF00749">
    <property type="entry name" value="tRNA-synt_1c"/>
    <property type="match status" value="1"/>
</dbReference>
<dbReference type="NCBIfam" id="TIGR00464">
    <property type="entry name" value="gltX_bact"/>
    <property type="match status" value="1"/>
</dbReference>
<feature type="short sequence motif" description="'KMSKS' region" evidence="8">
    <location>
        <begin position="240"/>
        <end position="244"/>
    </location>
</feature>
<dbReference type="OrthoDB" id="9807503at2"/>
<feature type="binding site" evidence="8">
    <location>
        <position position="243"/>
    </location>
    <ligand>
        <name>ATP</name>
        <dbReference type="ChEBI" id="CHEBI:30616"/>
    </ligand>
</feature>
<name>A0A162JRC8_9PROT</name>
<dbReference type="Pfam" id="PF19269">
    <property type="entry name" value="Anticodon_2"/>
    <property type="match status" value="1"/>
</dbReference>
<dbReference type="AlphaFoldDB" id="A0A162JRC8"/>
<dbReference type="InterPro" id="IPR014729">
    <property type="entry name" value="Rossmann-like_a/b/a_fold"/>
</dbReference>
<dbReference type="InterPro" id="IPR004527">
    <property type="entry name" value="Glu-tRNA-ligase_bac/mito"/>
</dbReference>
<keyword evidence="2 8" id="KW-0963">Cytoplasm</keyword>
<feature type="domain" description="Glutamyl/glutaminyl-tRNA synthetase class Ib catalytic" evidence="9">
    <location>
        <begin position="3"/>
        <end position="306"/>
    </location>
</feature>
<organism evidence="11 12">
    <name type="scientific">Tistrella mobilis</name>
    <dbReference type="NCBI Taxonomy" id="171437"/>
    <lineage>
        <taxon>Bacteria</taxon>
        <taxon>Pseudomonadati</taxon>
        <taxon>Pseudomonadota</taxon>
        <taxon>Alphaproteobacteria</taxon>
        <taxon>Geminicoccales</taxon>
        <taxon>Geminicoccaceae</taxon>
        <taxon>Tistrella</taxon>
    </lineage>
</organism>
<dbReference type="InterPro" id="IPR020058">
    <property type="entry name" value="Glu/Gln-tRNA-synth_Ib_cat-dom"/>
</dbReference>
<proteinExistence type="inferred from homology"/>
<dbReference type="InterPro" id="IPR008925">
    <property type="entry name" value="aa_tRNA-synth_I_cd-bd_sf"/>
</dbReference>
<comment type="function">
    <text evidence="8">Catalyzes the attachment of glutamate to tRNA(Glu) in a two-step reaction: glutamate is first activated by ATP to form Glu-AMP and then transferred to the acceptor end of tRNA(Glu).</text>
</comment>
<dbReference type="SUPFAM" id="SSF52374">
    <property type="entry name" value="Nucleotidylyl transferase"/>
    <property type="match status" value="1"/>
</dbReference>
<dbReference type="PRINTS" id="PR00987">
    <property type="entry name" value="TRNASYNTHGLU"/>
</dbReference>
<comment type="subunit">
    <text evidence="8">Monomer.</text>
</comment>
<evidence type="ECO:0000256" key="2">
    <source>
        <dbReference type="ARBA" id="ARBA00022490"/>
    </source>
</evidence>
<evidence type="ECO:0000256" key="6">
    <source>
        <dbReference type="ARBA" id="ARBA00022917"/>
    </source>
</evidence>
<keyword evidence="6 8" id="KW-0648">Protein biosynthesis</keyword>
<keyword evidence="4 8" id="KW-0547">Nucleotide-binding</keyword>
<comment type="caution">
    <text evidence="8">Lacks conserved residue(s) required for the propagation of feature annotation.</text>
</comment>
<protein>
    <recommendedName>
        <fullName evidence="8">Glutamate--tRNA ligase</fullName>
        <ecNumber evidence="8">6.1.1.17</ecNumber>
    </recommendedName>
    <alternativeName>
        <fullName evidence="8">Glutamyl-tRNA synthetase</fullName>
        <shortName evidence="8">GluRS</shortName>
    </alternativeName>
</protein>
<dbReference type="InterPro" id="IPR049940">
    <property type="entry name" value="GluQ/Sye"/>
</dbReference>
<feature type="short sequence motif" description="'HIGH' region" evidence="8">
    <location>
        <begin position="9"/>
        <end position="19"/>
    </location>
</feature>
<dbReference type="GO" id="GO:0005737">
    <property type="term" value="C:cytoplasm"/>
    <property type="evidence" value="ECO:0007669"/>
    <property type="project" value="UniProtKB-SubCell"/>
</dbReference>
<dbReference type="InterPro" id="IPR000924">
    <property type="entry name" value="Glu/Gln-tRNA-synth"/>
</dbReference>
<keyword evidence="5 8" id="KW-0067">ATP-binding</keyword>
<evidence type="ECO:0000256" key="1">
    <source>
        <dbReference type="ARBA" id="ARBA00007894"/>
    </source>
</evidence>
<dbReference type="SUPFAM" id="SSF48163">
    <property type="entry name" value="An anticodon-binding domain of class I aminoacyl-tRNA synthetases"/>
    <property type="match status" value="1"/>
</dbReference>
<comment type="subcellular location">
    <subcellularLocation>
        <location evidence="8">Cytoplasm</location>
    </subcellularLocation>
</comment>
<dbReference type="InterPro" id="IPR045462">
    <property type="entry name" value="aa-tRNA-synth_I_cd-bd"/>
</dbReference>
<keyword evidence="3 8" id="KW-0436">Ligase</keyword>
<dbReference type="Gene3D" id="3.40.50.620">
    <property type="entry name" value="HUPs"/>
    <property type="match status" value="1"/>
</dbReference>
<comment type="caution">
    <text evidence="11">The sequence shown here is derived from an EMBL/GenBank/DDBJ whole genome shotgun (WGS) entry which is preliminary data.</text>
</comment>
<evidence type="ECO:0000256" key="3">
    <source>
        <dbReference type="ARBA" id="ARBA00022598"/>
    </source>
</evidence>
<gene>
    <name evidence="8" type="primary">gltX</name>
    <name evidence="11" type="ORF">AUP44_16250</name>
</gene>